<dbReference type="AlphaFoldDB" id="A0A382GFI4"/>
<name>A0A382GFI4_9ZZZZ</name>
<gene>
    <name evidence="1" type="ORF">METZ01_LOCUS226824</name>
</gene>
<evidence type="ECO:0008006" key="2">
    <source>
        <dbReference type="Google" id="ProtNLM"/>
    </source>
</evidence>
<dbReference type="InterPro" id="IPR011059">
    <property type="entry name" value="Metal-dep_hydrolase_composite"/>
</dbReference>
<organism evidence="1">
    <name type="scientific">marine metagenome</name>
    <dbReference type="NCBI Taxonomy" id="408172"/>
    <lineage>
        <taxon>unclassified sequences</taxon>
        <taxon>metagenomes</taxon>
        <taxon>ecological metagenomes</taxon>
    </lineage>
</organism>
<reference evidence="1" key="1">
    <citation type="submission" date="2018-05" db="EMBL/GenBank/DDBJ databases">
        <authorList>
            <person name="Lanie J.A."/>
            <person name="Ng W.-L."/>
            <person name="Kazmierczak K.M."/>
            <person name="Andrzejewski T.M."/>
            <person name="Davidsen T.M."/>
            <person name="Wayne K.J."/>
            <person name="Tettelin H."/>
            <person name="Glass J.I."/>
            <person name="Rusch D."/>
            <person name="Podicherti R."/>
            <person name="Tsui H.-C.T."/>
            <person name="Winkler M.E."/>
        </authorList>
    </citation>
    <scope>NUCLEOTIDE SEQUENCE</scope>
</reference>
<protein>
    <recommendedName>
        <fullName evidence="2">Amidohydrolase 3 domain-containing protein</fullName>
    </recommendedName>
</protein>
<dbReference type="SUPFAM" id="SSF51338">
    <property type="entry name" value="Composite domain of metallo-dependent hydrolases"/>
    <property type="match status" value="1"/>
</dbReference>
<dbReference type="Gene3D" id="2.30.40.10">
    <property type="entry name" value="Urease, subunit C, domain 1"/>
    <property type="match status" value="1"/>
</dbReference>
<sequence>PAMANKARLRLGADADITIFDPATVIDRSTYVDATIPAEGVPYVIVAGQVVVARGDLTGERPGRPIRAPTR</sequence>
<dbReference type="GO" id="GO:0016810">
    <property type="term" value="F:hydrolase activity, acting on carbon-nitrogen (but not peptide) bonds"/>
    <property type="evidence" value="ECO:0007669"/>
    <property type="project" value="InterPro"/>
</dbReference>
<proteinExistence type="predicted"/>
<dbReference type="EMBL" id="UINC01055280">
    <property type="protein sequence ID" value="SVB73970.1"/>
    <property type="molecule type" value="Genomic_DNA"/>
</dbReference>
<evidence type="ECO:0000313" key="1">
    <source>
        <dbReference type="EMBL" id="SVB73970.1"/>
    </source>
</evidence>
<accession>A0A382GFI4</accession>
<feature type="non-terminal residue" evidence="1">
    <location>
        <position position="1"/>
    </location>
</feature>